<accession>B9BSM5</accession>
<sequence>MADGAGRTGCTCNGRWGCGHGCLRFVVWAAARVRSDEGPPARPSDGCGEGVARRRADVVRRSRMETDGRRRPVPAWSARLPGAARGRRAA</sequence>
<gene>
    <name evidence="2" type="ORF">BURMUCGD2_2796</name>
</gene>
<proteinExistence type="predicted"/>
<evidence type="ECO:0000256" key="1">
    <source>
        <dbReference type="SAM" id="MobiDB-lite"/>
    </source>
</evidence>
<feature type="region of interest" description="Disordered" evidence="1">
    <location>
        <begin position="62"/>
        <end position="90"/>
    </location>
</feature>
<dbReference type="AlphaFoldDB" id="B9BSM5"/>
<dbReference type="Proteomes" id="UP000004535">
    <property type="component" value="Unassembled WGS sequence"/>
</dbReference>
<reference evidence="2 3" key="1">
    <citation type="journal article" date="2012" name="J. Bacteriol.">
        <title>Draft Genome Sequence Determination for Cystic Fibrosis and Chronic Granulomatous Disease Burkholderia multivorans Isolates.</title>
        <authorList>
            <person name="Varga J.J."/>
            <person name="Losada L."/>
            <person name="Zelazny A.M."/>
            <person name="Brinkac L."/>
            <person name="Harkins D."/>
            <person name="Radune D."/>
            <person name="Hostetler J."/>
            <person name="Sampaio E.P."/>
            <person name="Ronning C.M."/>
            <person name="Nierman W.C."/>
            <person name="Greenberg D.E."/>
            <person name="Holland S.M."/>
            <person name="Goldberg J.B."/>
        </authorList>
    </citation>
    <scope>NUCLEOTIDE SEQUENCE [LARGE SCALE GENOMIC DNA]</scope>
    <source>
        <strain evidence="2 3">CGD2</strain>
    </source>
</reference>
<organism evidence="2 3">
    <name type="scientific">Burkholderia multivorans CGD2</name>
    <dbReference type="NCBI Taxonomy" id="513052"/>
    <lineage>
        <taxon>Bacteria</taxon>
        <taxon>Pseudomonadati</taxon>
        <taxon>Pseudomonadota</taxon>
        <taxon>Betaproteobacteria</taxon>
        <taxon>Burkholderiales</taxon>
        <taxon>Burkholderiaceae</taxon>
        <taxon>Burkholderia</taxon>
        <taxon>Burkholderia cepacia complex</taxon>
    </lineage>
</organism>
<evidence type="ECO:0000313" key="2">
    <source>
        <dbReference type="EMBL" id="EEE06095.1"/>
    </source>
</evidence>
<comment type="caution">
    <text evidence="2">The sequence shown here is derived from an EMBL/GenBank/DDBJ whole genome shotgun (WGS) entry which is preliminary data.</text>
</comment>
<evidence type="ECO:0000313" key="3">
    <source>
        <dbReference type="Proteomes" id="UP000004535"/>
    </source>
</evidence>
<protein>
    <submittedName>
        <fullName evidence="2">Uncharacterized protein</fullName>
    </submittedName>
</protein>
<dbReference type="EMBL" id="ACFC01000007">
    <property type="protein sequence ID" value="EEE06095.1"/>
    <property type="molecule type" value="Genomic_DNA"/>
</dbReference>
<name>B9BSM5_9BURK</name>